<keyword evidence="2" id="KW-1185">Reference proteome</keyword>
<protein>
    <submittedName>
        <fullName evidence="1">Uncharacterized protein</fullName>
    </submittedName>
</protein>
<dbReference type="EMBL" id="MU117962">
    <property type="protein sequence ID" value="KAF9654043.1"/>
    <property type="molecule type" value="Genomic_DNA"/>
</dbReference>
<evidence type="ECO:0000313" key="2">
    <source>
        <dbReference type="Proteomes" id="UP000886501"/>
    </source>
</evidence>
<sequence length="73" mass="8137">MGIMLLPIFHCAMSCCLTCVTQSVCDKRVDKKEPDSINELIAQVFCLHPQWGTDFGPLGESRSTDGLEDTFRT</sequence>
<gene>
    <name evidence="1" type="ORF">BDM02DRAFT_3107269</name>
</gene>
<organism evidence="1 2">
    <name type="scientific">Thelephora ganbajun</name>
    <name type="common">Ganba fungus</name>
    <dbReference type="NCBI Taxonomy" id="370292"/>
    <lineage>
        <taxon>Eukaryota</taxon>
        <taxon>Fungi</taxon>
        <taxon>Dikarya</taxon>
        <taxon>Basidiomycota</taxon>
        <taxon>Agaricomycotina</taxon>
        <taxon>Agaricomycetes</taxon>
        <taxon>Thelephorales</taxon>
        <taxon>Thelephoraceae</taxon>
        <taxon>Thelephora</taxon>
    </lineage>
</organism>
<dbReference type="Proteomes" id="UP000886501">
    <property type="component" value="Unassembled WGS sequence"/>
</dbReference>
<reference evidence="1" key="2">
    <citation type="journal article" date="2020" name="Nat. Commun.">
        <title>Large-scale genome sequencing of mycorrhizal fungi provides insights into the early evolution of symbiotic traits.</title>
        <authorList>
            <person name="Miyauchi S."/>
            <person name="Kiss E."/>
            <person name="Kuo A."/>
            <person name="Drula E."/>
            <person name="Kohler A."/>
            <person name="Sanchez-Garcia M."/>
            <person name="Morin E."/>
            <person name="Andreopoulos B."/>
            <person name="Barry K.W."/>
            <person name="Bonito G."/>
            <person name="Buee M."/>
            <person name="Carver A."/>
            <person name="Chen C."/>
            <person name="Cichocki N."/>
            <person name="Clum A."/>
            <person name="Culley D."/>
            <person name="Crous P.W."/>
            <person name="Fauchery L."/>
            <person name="Girlanda M."/>
            <person name="Hayes R.D."/>
            <person name="Keri Z."/>
            <person name="LaButti K."/>
            <person name="Lipzen A."/>
            <person name="Lombard V."/>
            <person name="Magnuson J."/>
            <person name="Maillard F."/>
            <person name="Murat C."/>
            <person name="Nolan M."/>
            <person name="Ohm R.A."/>
            <person name="Pangilinan J."/>
            <person name="Pereira M.F."/>
            <person name="Perotto S."/>
            <person name="Peter M."/>
            <person name="Pfister S."/>
            <person name="Riley R."/>
            <person name="Sitrit Y."/>
            <person name="Stielow J.B."/>
            <person name="Szollosi G."/>
            <person name="Zifcakova L."/>
            <person name="Stursova M."/>
            <person name="Spatafora J.W."/>
            <person name="Tedersoo L."/>
            <person name="Vaario L.M."/>
            <person name="Yamada A."/>
            <person name="Yan M."/>
            <person name="Wang P."/>
            <person name="Xu J."/>
            <person name="Bruns T."/>
            <person name="Baldrian P."/>
            <person name="Vilgalys R."/>
            <person name="Dunand C."/>
            <person name="Henrissat B."/>
            <person name="Grigoriev I.V."/>
            <person name="Hibbett D."/>
            <person name="Nagy L.G."/>
            <person name="Martin F.M."/>
        </authorList>
    </citation>
    <scope>NUCLEOTIDE SEQUENCE</scope>
    <source>
        <strain evidence="1">P2</strain>
    </source>
</reference>
<name>A0ACB6ZX30_THEGA</name>
<comment type="caution">
    <text evidence="1">The sequence shown here is derived from an EMBL/GenBank/DDBJ whole genome shotgun (WGS) entry which is preliminary data.</text>
</comment>
<proteinExistence type="predicted"/>
<evidence type="ECO:0000313" key="1">
    <source>
        <dbReference type="EMBL" id="KAF9654043.1"/>
    </source>
</evidence>
<reference evidence="1" key="1">
    <citation type="submission" date="2019-10" db="EMBL/GenBank/DDBJ databases">
        <authorList>
            <consortium name="DOE Joint Genome Institute"/>
            <person name="Kuo A."/>
            <person name="Miyauchi S."/>
            <person name="Kiss E."/>
            <person name="Drula E."/>
            <person name="Kohler A."/>
            <person name="Sanchez-Garcia M."/>
            <person name="Andreopoulos B."/>
            <person name="Barry K.W."/>
            <person name="Bonito G."/>
            <person name="Buee M."/>
            <person name="Carver A."/>
            <person name="Chen C."/>
            <person name="Cichocki N."/>
            <person name="Clum A."/>
            <person name="Culley D."/>
            <person name="Crous P.W."/>
            <person name="Fauchery L."/>
            <person name="Girlanda M."/>
            <person name="Hayes R."/>
            <person name="Keri Z."/>
            <person name="Labutti K."/>
            <person name="Lipzen A."/>
            <person name="Lombard V."/>
            <person name="Magnuson J."/>
            <person name="Maillard F."/>
            <person name="Morin E."/>
            <person name="Murat C."/>
            <person name="Nolan M."/>
            <person name="Ohm R."/>
            <person name="Pangilinan J."/>
            <person name="Pereira M."/>
            <person name="Perotto S."/>
            <person name="Peter M."/>
            <person name="Riley R."/>
            <person name="Sitrit Y."/>
            <person name="Stielow B."/>
            <person name="Szollosi G."/>
            <person name="Zifcakova L."/>
            <person name="Stursova M."/>
            <person name="Spatafora J.W."/>
            <person name="Tedersoo L."/>
            <person name="Vaario L.-M."/>
            <person name="Yamada A."/>
            <person name="Yan M."/>
            <person name="Wang P."/>
            <person name="Xu J."/>
            <person name="Bruns T."/>
            <person name="Baldrian P."/>
            <person name="Vilgalys R."/>
            <person name="Henrissat B."/>
            <person name="Grigoriev I.V."/>
            <person name="Hibbett D."/>
            <person name="Nagy L.G."/>
            <person name="Martin F.M."/>
        </authorList>
    </citation>
    <scope>NUCLEOTIDE SEQUENCE</scope>
    <source>
        <strain evidence="1">P2</strain>
    </source>
</reference>
<accession>A0ACB6ZX30</accession>